<dbReference type="InterPro" id="IPR004616">
    <property type="entry name" value="Leu/Phe-tRNA_Trfase"/>
</dbReference>
<dbReference type="Pfam" id="PF03588">
    <property type="entry name" value="Leu_Phe_trans"/>
    <property type="match status" value="1"/>
</dbReference>
<comment type="catalytic activity">
    <reaction evidence="7 15">
        <text>N-terminal L-lysyl-[protein] + L-leucyl-tRNA(Leu) = N-terminal L-leucyl-L-lysyl-[protein] + tRNA(Leu) + H(+)</text>
        <dbReference type="Rhea" id="RHEA:12340"/>
        <dbReference type="Rhea" id="RHEA-COMP:9613"/>
        <dbReference type="Rhea" id="RHEA-COMP:9622"/>
        <dbReference type="Rhea" id="RHEA-COMP:12670"/>
        <dbReference type="Rhea" id="RHEA-COMP:12671"/>
        <dbReference type="ChEBI" id="CHEBI:15378"/>
        <dbReference type="ChEBI" id="CHEBI:65249"/>
        <dbReference type="ChEBI" id="CHEBI:78442"/>
        <dbReference type="ChEBI" id="CHEBI:78494"/>
        <dbReference type="ChEBI" id="CHEBI:133043"/>
        <dbReference type="EC" id="2.3.2.6"/>
    </reaction>
</comment>
<dbReference type="FunFam" id="3.30.70.3550:FF:000001">
    <property type="entry name" value="Leucyl/phenylalanyl-tRNA--protein transferase"/>
    <property type="match status" value="1"/>
</dbReference>
<accession>A0A4Q1JXE6</accession>
<dbReference type="HAMAP" id="MF_00688">
    <property type="entry name" value="Leu_Phe_trans"/>
    <property type="match status" value="1"/>
</dbReference>
<comment type="similarity">
    <text evidence="9 15">Belongs to the L/F-transferase family.</text>
</comment>
<evidence type="ECO:0000256" key="9">
    <source>
        <dbReference type="ARBA" id="ARBA00061535"/>
    </source>
</evidence>
<evidence type="ECO:0000256" key="6">
    <source>
        <dbReference type="ARBA" id="ARBA00050652"/>
    </source>
</evidence>
<evidence type="ECO:0000256" key="3">
    <source>
        <dbReference type="ARBA" id="ARBA00022679"/>
    </source>
</evidence>
<evidence type="ECO:0000256" key="4">
    <source>
        <dbReference type="ARBA" id="ARBA00023315"/>
    </source>
</evidence>
<comment type="catalytic activity">
    <reaction evidence="5 15">
        <text>L-phenylalanyl-tRNA(Phe) + an N-terminal L-alpha-aminoacyl-[protein] = an N-terminal L-phenylalanyl-L-alpha-aminoacyl-[protein] + tRNA(Phe)</text>
        <dbReference type="Rhea" id="RHEA:43632"/>
        <dbReference type="Rhea" id="RHEA-COMP:9668"/>
        <dbReference type="Rhea" id="RHEA-COMP:9699"/>
        <dbReference type="Rhea" id="RHEA-COMP:10636"/>
        <dbReference type="Rhea" id="RHEA-COMP:10637"/>
        <dbReference type="ChEBI" id="CHEBI:78442"/>
        <dbReference type="ChEBI" id="CHEBI:78531"/>
        <dbReference type="ChEBI" id="CHEBI:78597"/>
        <dbReference type="ChEBI" id="CHEBI:83561"/>
        <dbReference type="EC" id="2.3.2.6"/>
    </reaction>
</comment>
<sequence>MSRRLPFLLGADPASPFPPASQALTEPDGLLALGGDLSPQRLLNAYRGGIFPWFSKGQPLLWWSPDPRMVFATDAVRLSSRFRRALRHSDWIVRADTAFDQVIAACAAAPRPGQDGTWITWEMQQAYCQLHALGHAHSVEVFDGQALVGGIYGVAIGRMFFGESMFSGASGGSKVAIAMLAMTLQEWGWPLIDAQLHNPHLDFLGARMLPRERFLRRIAPLVESPGQPGLWTEAFGERQASLLAQATGPA</sequence>
<evidence type="ECO:0000313" key="16">
    <source>
        <dbReference type="EMBL" id="RXR07351.1"/>
    </source>
</evidence>
<dbReference type="GO" id="GO:0030163">
    <property type="term" value="P:protein catabolic process"/>
    <property type="evidence" value="ECO:0007669"/>
    <property type="project" value="UniProtKB-UniRule"/>
</dbReference>
<keyword evidence="4 15" id="KW-0012">Acyltransferase</keyword>
<dbReference type="NCBIfam" id="TIGR00667">
    <property type="entry name" value="aat"/>
    <property type="match status" value="1"/>
</dbReference>
<organism evidence="16 17">
    <name type="scientific">Pseudoxanthomonas composti</name>
    <dbReference type="NCBI Taxonomy" id="2137479"/>
    <lineage>
        <taxon>Bacteria</taxon>
        <taxon>Pseudomonadati</taxon>
        <taxon>Pseudomonadota</taxon>
        <taxon>Gammaproteobacteria</taxon>
        <taxon>Lysobacterales</taxon>
        <taxon>Lysobacteraceae</taxon>
        <taxon>Pseudoxanthomonas</taxon>
    </lineage>
</organism>
<protein>
    <recommendedName>
        <fullName evidence="11 15">Leucyl/phenylalanyl-tRNA--protein transferase</fullName>
        <ecNumber evidence="10 15">2.3.2.6</ecNumber>
    </recommendedName>
    <alternativeName>
        <fullName evidence="12 15">L/F-transferase</fullName>
    </alternativeName>
    <alternativeName>
        <fullName evidence="13 15">Leucyltransferase</fullName>
    </alternativeName>
    <alternativeName>
        <fullName evidence="14 15">Phenyalanyltransferase</fullName>
    </alternativeName>
</protein>
<evidence type="ECO:0000313" key="17">
    <source>
        <dbReference type="Proteomes" id="UP000289784"/>
    </source>
</evidence>
<evidence type="ECO:0000256" key="1">
    <source>
        <dbReference type="ARBA" id="ARBA00004496"/>
    </source>
</evidence>
<evidence type="ECO:0000256" key="7">
    <source>
        <dbReference type="ARBA" id="ARBA00051538"/>
    </source>
</evidence>
<dbReference type="PANTHER" id="PTHR30098">
    <property type="entry name" value="LEUCYL/PHENYLALANYL-TRNA--PROTEIN TRANSFERASE"/>
    <property type="match status" value="1"/>
</dbReference>
<dbReference type="PANTHER" id="PTHR30098:SF2">
    <property type="entry name" value="LEUCYL_PHENYLALANYL-TRNA--PROTEIN TRANSFERASE"/>
    <property type="match status" value="1"/>
</dbReference>
<dbReference type="Proteomes" id="UP000289784">
    <property type="component" value="Unassembled WGS sequence"/>
</dbReference>
<dbReference type="OrthoDB" id="9790282at2"/>
<dbReference type="Gene3D" id="3.40.630.70">
    <property type="entry name" value="Leucyl/phenylalanyl-tRNA-protein transferase, C-terminal domain"/>
    <property type="match status" value="1"/>
</dbReference>
<comment type="subcellular location">
    <subcellularLocation>
        <location evidence="1 15">Cytoplasm</location>
    </subcellularLocation>
</comment>
<proteinExistence type="inferred from homology"/>
<comment type="catalytic activity">
    <reaction evidence="6 15">
        <text>N-terminal L-arginyl-[protein] + L-leucyl-tRNA(Leu) = N-terminal L-leucyl-L-arginyl-[protein] + tRNA(Leu) + H(+)</text>
        <dbReference type="Rhea" id="RHEA:50416"/>
        <dbReference type="Rhea" id="RHEA-COMP:9613"/>
        <dbReference type="Rhea" id="RHEA-COMP:9622"/>
        <dbReference type="Rhea" id="RHEA-COMP:12672"/>
        <dbReference type="Rhea" id="RHEA-COMP:12673"/>
        <dbReference type="ChEBI" id="CHEBI:15378"/>
        <dbReference type="ChEBI" id="CHEBI:64719"/>
        <dbReference type="ChEBI" id="CHEBI:78442"/>
        <dbReference type="ChEBI" id="CHEBI:78494"/>
        <dbReference type="ChEBI" id="CHEBI:133044"/>
        <dbReference type="EC" id="2.3.2.6"/>
    </reaction>
</comment>
<keyword evidence="3 15" id="KW-0808">Transferase</keyword>
<dbReference type="InterPro" id="IPR042221">
    <property type="entry name" value="Leu/Phe-tRNA_Trfase_N"/>
</dbReference>
<dbReference type="GO" id="GO:0008914">
    <property type="term" value="F:leucyl-tRNA--protein transferase activity"/>
    <property type="evidence" value="ECO:0007669"/>
    <property type="project" value="UniProtKB-UniRule"/>
</dbReference>
<name>A0A4Q1JXE6_9GAMM</name>
<dbReference type="InterPro" id="IPR042203">
    <property type="entry name" value="Leu/Phe-tRNA_Trfase_C"/>
</dbReference>
<evidence type="ECO:0000256" key="11">
    <source>
        <dbReference type="ARBA" id="ARBA00074372"/>
    </source>
</evidence>
<evidence type="ECO:0000256" key="14">
    <source>
        <dbReference type="ARBA" id="ARBA00083640"/>
    </source>
</evidence>
<evidence type="ECO:0000256" key="12">
    <source>
        <dbReference type="ARBA" id="ARBA00077136"/>
    </source>
</evidence>
<dbReference type="EC" id="2.3.2.6" evidence="10 15"/>
<comment type="function">
    <text evidence="8 15">Functions in the N-end rule pathway of protein degradation where it conjugates Leu, Phe and, less efficiently, Met from aminoacyl-tRNAs to the N-termini of proteins containing an N-terminal arginine or lysine.</text>
</comment>
<dbReference type="InterPro" id="IPR016181">
    <property type="entry name" value="Acyl_CoA_acyltransferase"/>
</dbReference>
<dbReference type="Gene3D" id="3.30.70.3550">
    <property type="entry name" value="Leucyl/phenylalanyl-tRNA-protein transferase, N-terminal domain"/>
    <property type="match status" value="1"/>
</dbReference>
<keyword evidence="2 15" id="KW-0963">Cytoplasm</keyword>
<dbReference type="GO" id="GO:0005737">
    <property type="term" value="C:cytoplasm"/>
    <property type="evidence" value="ECO:0007669"/>
    <property type="project" value="UniProtKB-SubCell"/>
</dbReference>
<keyword evidence="17" id="KW-1185">Reference proteome</keyword>
<evidence type="ECO:0000256" key="10">
    <source>
        <dbReference type="ARBA" id="ARBA00066767"/>
    </source>
</evidence>
<dbReference type="EMBL" id="SAWZ01000002">
    <property type="protein sequence ID" value="RXR07351.1"/>
    <property type="molecule type" value="Genomic_DNA"/>
</dbReference>
<reference evidence="16 17" key="1">
    <citation type="submission" date="2019-01" db="EMBL/GenBank/DDBJ databases">
        <title>Pseudoxanthomonas composti sp. nov., isolated from compost.</title>
        <authorList>
            <person name="Yang G."/>
        </authorList>
    </citation>
    <scope>NUCLEOTIDE SEQUENCE [LARGE SCALE GENOMIC DNA]</scope>
    <source>
        <strain evidence="16 17">GSS15</strain>
    </source>
</reference>
<evidence type="ECO:0000256" key="15">
    <source>
        <dbReference type="HAMAP-Rule" id="MF_00688"/>
    </source>
</evidence>
<evidence type="ECO:0000256" key="5">
    <source>
        <dbReference type="ARBA" id="ARBA00050607"/>
    </source>
</evidence>
<evidence type="ECO:0000256" key="13">
    <source>
        <dbReference type="ARBA" id="ARBA00077165"/>
    </source>
</evidence>
<dbReference type="RefSeq" id="WP_129470165.1">
    <property type="nucleotide sequence ID" value="NZ_SAWZ01000002.1"/>
</dbReference>
<evidence type="ECO:0000256" key="8">
    <source>
        <dbReference type="ARBA" id="ARBA00054043"/>
    </source>
</evidence>
<evidence type="ECO:0000256" key="2">
    <source>
        <dbReference type="ARBA" id="ARBA00022490"/>
    </source>
</evidence>
<comment type="caution">
    <text evidence="16">The sequence shown here is derived from an EMBL/GenBank/DDBJ whole genome shotgun (WGS) entry which is preliminary data.</text>
</comment>
<dbReference type="SUPFAM" id="SSF55729">
    <property type="entry name" value="Acyl-CoA N-acyltransferases (Nat)"/>
    <property type="match status" value="1"/>
</dbReference>
<dbReference type="AlphaFoldDB" id="A0A4Q1JXE6"/>
<gene>
    <name evidence="15" type="primary">aat</name>
    <name evidence="16" type="ORF">EPA99_05390</name>
</gene>